<proteinExistence type="predicted"/>
<keyword evidence="2" id="KW-1185">Reference proteome</keyword>
<dbReference type="Proteomes" id="UP000783390">
    <property type="component" value="Unassembled WGS sequence"/>
</dbReference>
<dbReference type="RefSeq" id="WP_268835841.1">
    <property type="nucleotide sequence ID" value="NZ_JAGGJZ010000002.1"/>
</dbReference>
<accession>A0ABS4F015</accession>
<organism evidence="1 2">
    <name type="scientific">Clostridium moniliforme</name>
    <dbReference type="NCBI Taxonomy" id="39489"/>
    <lineage>
        <taxon>Bacteria</taxon>
        <taxon>Bacillati</taxon>
        <taxon>Bacillota</taxon>
        <taxon>Clostridia</taxon>
        <taxon>Eubacteriales</taxon>
        <taxon>Clostridiaceae</taxon>
        <taxon>Clostridium</taxon>
    </lineage>
</organism>
<protein>
    <recommendedName>
        <fullName evidence="3">50S ribosomal protein L29</fullName>
    </recommendedName>
</protein>
<evidence type="ECO:0000313" key="1">
    <source>
        <dbReference type="EMBL" id="MBP1889585.1"/>
    </source>
</evidence>
<gene>
    <name evidence="1" type="ORF">J2Z53_001166</name>
</gene>
<reference evidence="1 2" key="1">
    <citation type="submission" date="2021-03" db="EMBL/GenBank/DDBJ databases">
        <title>Genomic Encyclopedia of Type Strains, Phase IV (KMG-IV): sequencing the most valuable type-strain genomes for metagenomic binning, comparative biology and taxonomic classification.</title>
        <authorList>
            <person name="Goeker M."/>
        </authorList>
    </citation>
    <scope>NUCLEOTIDE SEQUENCE [LARGE SCALE GENOMIC DNA]</scope>
    <source>
        <strain evidence="1 2">DSM 3984</strain>
    </source>
</reference>
<comment type="caution">
    <text evidence="1">The sequence shown here is derived from an EMBL/GenBank/DDBJ whole genome shotgun (WGS) entry which is preliminary data.</text>
</comment>
<dbReference type="EMBL" id="JAGGJZ010000002">
    <property type="protein sequence ID" value="MBP1889585.1"/>
    <property type="molecule type" value="Genomic_DNA"/>
</dbReference>
<evidence type="ECO:0008006" key="3">
    <source>
        <dbReference type="Google" id="ProtNLM"/>
    </source>
</evidence>
<name>A0ABS4F015_9CLOT</name>
<evidence type="ECO:0000313" key="2">
    <source>
        <dbReference type="Proteomes" id="UP000783390"/>
    </source>
</evidence>
<sequence length="41" mass="4757">MNKILELEVRKVSLMNKGIHNARLIAKVNRKLRNLEAKSNI</sequence>